<gene>
    <name evidence="5" type="ORF">PRZ48_004927</name>
</gene>
<evidence type="ECO:0000259" key="4">
    <source>
        <dbReference type="Pfam" id="PF00891"/>
    </source>
</evidence>
<dbReference type="PANTHER" id="PTHR43712:SF16">
    <property type="entry name" value="O-METHYLTRANSFERASE ELCB"/>
    <property type="match status" value="1"/>
</dbReference>
<evidence type="ECO:0000256" key="1">
    <source>
        <dbReference type="ARBA" id="ARBA00022603"/>
    </source>
</evidence>
<reference evidence="5 6" key="1">
    <citation type="journal article" date="2023" name="G3 (Bethesda)">
        <title>A chromosome-level genome assembly of Zasmidium syzygii isolated from banana leaves.</title>
        <authorList>
            <person name="van Westerhoven A.C."/>
            <person name="Mehrabi R."/>
            <person name="Talebi R."/>
            <person name="Steentjes M.B.F."/>
            <person name="Corcolon B."/>
            <person name="Chong P.A."/>
            <person name="Kema G.H.J."/>
            <person name="Seidl M.F."/>
        </authorList>
    </citation>
    <scope>NUCLEOTIDE SEQUENCE [LARGE SCALE GENOMIC DNA]</scope>
    <source>
        <strain evidence="5 6">P124</strain>
    </source>
</reference>
<proteinExistence type="predicted"/>
<dbReference type="InterPro" id="IPR036390">
    <property type="entry name" value="WH_DNA-bd_sf"/>
</dbReference>
<dbReference type="Pfam" id="PF00891">
    <property type="entry name" value="Methyltransf_2"/>
    <property type="match status" value="1"/>
</dbReference>
<dbReference type="Gene3D" id="3.40.50.150">
    <property type="entry name" value="Vaccinia Virus protein VP39"/>
    <property type="match status" value="1"/>
</dbReference>
<keyword evidence="2" id="KW-0808">Transferase</keyword>
<dbReference type="Proteomes" id="UP001305779">
    <property type="component" value="Unassembled WGS sequence"/>
</dbReference>
<accession>A0ABR0ER45</accession>
<dbReference type="InterPro" id="IPR029063">
    <property type="entry name" value="SAM-dependent_MTases_sf"/>
</dbReference>
<keyword evidence="6" id="KW-1185">Reference proteome</keyword>
<dbReference type="InterPro" id="IPR016461">
    <property type="entry name" value="COMT-like"/>
</dbReference>
<comment type="caution">
    <text evidence="5">The sequence shown here is derived from an EMBL/GenBank/DDBJ whole genome shotgun (WGS) entry which is preliminary data.</text>
</comment>
<protein>
    <recommendedName>
        <fullName evidence="4">O-methyltransferase C-terminal domain-containing protein</fullName>
    </recommendedName>
</protein>
<sequence>MASAHSRLVELSTIVSKNSAILDQYLSDNNIPQPNFDEHDSIWDKESPPDIQKARIALQDASTELIDLTTGSRKYLSKALNQDFTSFDTLYRLDIPHKIPVDDPEGITYTDLCKKLDIDVNAYALTRILKAAIVHHIFKEPSPGRIAHSAVSRLLVTDDLLFDWLGAAIEVVGSRAFLGRAITQFPAMDEANRSAASLNFGKQDGEYVSFYEYVARDPERAKRFGRGMSSFHTGEGYATRHLVEGFDWGSLAPGSLVVDVGGSHGDIDVAIARSFPGLKFVVQDLEGTIATAEETRKIIKDEGLNVEFAVHDFMTPQTLKGVKVFILRWILHNWPDKYCEKILSALIPAREPGSRVLVVDAVMPELGTLPNVTERDLRTMDLTMLGCFNAGDREVGRYRDLMEGVGLKFGGCVRPEGSRLSVIEGMCVVVSFPVPFPPGYPLI</sequence>
<evidence type="ECO:0000313" key="5">
    <source>
        <dbReference type="EMBL" id="KAK4504012.1"/>
    </source>
</evidence>
<evidence type="ECO:0000256" key="3">
    <source>
        <dbReference type="ARBA" id="ARBA00022691"/>
    </source>
</evidence>
<feature type="domain" description="O-methyltransferase C-terminal" evidence="4">
    <location>
        <begin position="208"/>
        <end position="406"/>
    </location>
</feature>
<evidence type="ECO:0000313" key="6">
    <source>
        <dbReference type="Proteomes" id="UP001305779"/>
    </source>
</evidence>
<dbReference type="SUPFAM" id="SSF53335">
    <property type="entry name" value="S-adenosyl-L-methionine-dependent methyltransferases"/>
    <property type="match status" value="1"/>
</dbReference>
<organism evidence="5 6">
    <name type="scientific">Zasmidium cellare</name>
    <name type="common">Wine cellar mold</name>
    <name type="synonym">Racodium cellare</name>
    <dbReference type="NCBI Taxonomy" id="395010"/>
    <lineage>
        <taxon>Eukaryota</taxon>
        <taxon>Fungi</taxon>
        <taxon>Dikarya</taxon>
        <taxon>Ascomycota</taxon>
        <taxon>Pezizomycotina</taxon>
        <taxon>Dothideomycetes</taxon>
        <taxon>Dothideomycetidae</taxon>
        <taxon>Mycosphaerellales</taxon>
        <taxon>Mycosphaerellaceae</taxon>
        <taxon>Zasmidium</taxon>
    </lineage>
</organism>
<name>A0ABR0ER45_ZASCE</name>
<dbReference type="PROSITE" id="PS51683">
    <property type="entry name" value="SAM_OMT_II"/>
    <property type="match status" value="1"/>
</dbReference>
<keyword evidence="1" id="KW-0489">Methyltransferase</keyword>
<evidence type="ECO:0000256" key="2">
    <source>
        <dbReference type="ARBA" id="ARBA00022679"/>
    </source>
</evidence>
<dbReference type="InterPro" id="IPR001077">
    <property type="entry name" value="COMT_C"/>
</dbReference>
<keyword evidence="3" id="KW-0949">S-adenosyl-L-methionine</keyword>
<dbReference type="SUPFAM" id="SSF46785">
    <property type="entry name" value="Winged helix' DNA-binding domain"/>
    <property type="match status" value="1"/>
</dbReference>
<dbReference type="InterPro" id="IPR036388">
    <property type="entry name" value="WH-like_DNA-bd_sf"/>
</dbReference>
<dbReference type="PANTHER" id="PTHR43712">
    <property type="entry name" value="PUTATIVE (AFU_ORTHOLOGUE AFUA_4G14580)-RELATED"/>
    <property type="match status" value="1"/>
</dbReference>
<dbReference type="EMBL" id="JAXOVC010000003">
    <property type="protein sequence ID" value="KAK4504012.1"/>
    <property type="molecule type" value="Genomic_DNA"/>
</dbReference>
<dbReference type="Gene3D" id="1.10.10.10">
    <property type="entry name" value="Winged helix-like DNA-binding domain superfamily/Winged helix DNA-binding domain"/>
    <property type="match status" value="1"/>
</dbReference>